<dbReference type="AlphaFoldDB" id="A0AAN7C5Z0"/>
<proteinExistence type="predicted"/>
<keyword evidence="1" id="KW-0560">Oxidoreductase</keyword>
<dbReference type="Proteomes" id="UP001303760">
    <property type="component" value="Unassembled WGS sequence"/>
</dbReference>
<name>A0AAN7C5Z0_9PEZI</name>
<accession>A0AAN7C5Z0</accession>
<sequence length="298" mass="33135">MTSIAKTIVATGASSGLGFELVKQLLLQPTTPYRFILGARDVSRTQAAYDALRYDSTRHSLTVLPLELSDLRATRSFAQTTLQRLREEGRRLDYLLLNAAVTNGAGEKGTGVGERGWCESFVVNHLSQHYLVHLLREKLVESKARIVMVSSGAIRRVQQTDILESNLKAGSGADGQTTYCETKFVQLLGAHWWRRQLKDQCTVVAVSPGLVPDTGLGRGSGMKLTMDMPDAKTVPEGAQSILRAFTRDDFPEDPDQIFLTSWGEWWSKDVYALSLDKALQDKWCPSKEEIERENGLSE</sequence>
<protein>
    <submittedName>
        <fullName evidence="2">WW domain-containing oxidoreductase</fullName>
    </submittedName>
</protein>
<dbReference type="Gene3D" id="3.40.50.720">
    <property type="entry name" value="NAD(P)-binding Rossmann-like Domain"/>
    <property type="match status" value="1"/>
</dbReference>
<reference evidence="2" key="2">
    <citation type="submission" date="2023-05" db="EMBL/GenBank/DDBJ databases">
        <authorList>
            <consortium name="Lawrence Berkeley National Laboratory"/>
            <person name="Steindorff A."/>
            <person name="Hensen N."/>
            <person name="Bonometti L."/>
            <person name="Westerberg I."/>
            <person name="Brannstrom I.O."/>
            <person name="Guillou S."/>
            <person name="Cros-Aarteil S."/>
            <person name="Calhoun S."/>
            <person name="Haridas S."/>
            <person name="Kuo A."/>
            <person name="Mondo S."/>
            <person name="Pangilinan J."/>
            <person name="Riley R."/>
            <person name="Labutti K."/>
            <person name="Andreopoulos B."/>
            <person name="Lipzen A."/>
            <person name="Chen C."/>
            <person name="Yanf M."/>
            <person name="Daum C."/>
            <person name="Ng V."/>
            <person name="Clum A."/>
            <person name="Ohm R."/>
            <person name="Martin F."/>
            <person name="Silar P."/>
            <person name="Natvig D."/>
            <person name="Lalanne C."/>
            <person name="Gautier V."/>
            <person name="Ament-Velasquez S.L."/>
            <person name="Kruys A."/>
            <person name="Hutchinson M.I."/>
            <person name="Powell A.J."/>
            <person name="Barry K."/>
            <person name="Miller A.N."/>
            <person name="Grigoriev I.V."/>
            <person name="Debuchy R."/>
            <person name="Gladieux P."/>
            <person name="Thoren M.H."/>
            <person name="Johannesson H."/>
        </authorList>
    </citation>
    <scope>NUCLEOTIDE SEQUENCE</scope>
    <source>
        <strain evidence="2">CBS 532.94</strain>
    </source>
</reference>
<dbReference type="PANTHER" id="PTHR43157:SF31">
    <property type="entry name" value="PHOSPHATIDYLINOSITOL-GLYCAN BIOSYNTHESIS CLASS F PROTEIN"/>
    <property type="match status" value="1"/>
</dbReference>
<dbReference type="PRINTS" id="PR00081">
    <property type="entry name" value="GDHRDH"/>
</dbReference>
<evidence type="ECO:0000313" key="3">
    <source>
        <dbReference type="Proteomes" id="UP001303760"/>
    </source>
</evidence>
<keyword evidence="3" id="KW-1185">Reference proteome</keyword>
<dbReference type="InterPro" id="IPR036291">
    <property type="entry name" value="NAD(P)-bd_dom_sf"/>
</dbReference>
<evidence type="ECO:0000313" key="2">
    <source>
        <dbReference type="EMBL" id="KAK4236009.1"/>
    </source>
</evidence>
<dbReference type="Pfam" id="PF00106">
    <property type="entry name" value="adh_short"/>
    <property type="match status" value="1"/>
</dbReference>
<dbReference type="GO" id="GO:0016491">
    <property type="term" value="F:oxidoreductase activity"/>
    <property type="evidence" value="ECO:0007669"/>
    <property type="project" value="UniProtKB-KW"/>
</dbReference>
<dbReference type="PANTHER" id="PTHR43157">
    <property type="entry name" value="PHOSPHATIDYLINOSITOL-GLYCAN BIOSYNTHESIS CLASS F PROTEIN-RELATED"/>
    <property type="match status" value="1"/>
</dbReference>
<comment type="caution">
    <text evidence="2">The sequence shown here is derived from an EMBL/GenBank/DDBJ whole genome shotgun (WGS) entry which is preliminary data.</text>
</comment>
<organism evidence="2 3">
    <name type="scientific">Achaetomium macrosporum</name>
    <dbReference type="NCBI Taxonomy" id="79813"/>
    <lineage>
        <taxon>Eukaryota</taxon>
        <taxon>Fungi</taxon>
        <taxon>Dikarya</taxon>
        <taxon>Ascomycota</taxon>
        <taxon>Pezizomycotina</taxon>
        <taxon>Sordariomycetes</taxon>
        <taxon>Sordariomycetidae</taxon>
        <taxon>Sordariales</taxon>
        <taxon>Chaetomiaceae</taxon>
        <taxon>Achaetomium</taxon>
    </lineage>
</organism>
<dbReference type="SUPFAM" id="SSF51735">
    <property type="entry name" value="NAD(P)-binding Rossmann-fold domains"/>
    <property type="match status" value="1"/>
</dbReference>
<dbReference type="InterPro" id="IPR002347">
    <property type="entry name" value="SDR_fam"/>
</dbReference>
<reference evidence="2" key="1">
    <citation type="journal article" date="2023" name="Mol. Phylogenet. Evol.">
        <title>Genome-scale phylogeny and comparative genomics of the fungal order Sordariales.</title>
        <authorList>
            <person name="Hensen N."/>
            <person name="Bonometti L."/>
            <person name="Westerberg I."/>
            <person name="Brannstrom I.O."/>
            <person name="Guillou S."/>
            <person name="Cros-Aarteil S."/>
            <person name="Calhoun S."/>
            <person name="Haridas S."/>
            <person name="Kuo A."/>
            <person name="Mondo S."/>
            <person name="Pangilinan J."/>
            <person name="Riley R."/>
            <person name="LaButti K."/>
            <person name="Andreopoulos B."/>
            <person name="Lipzen A."/>
            <person name="Chen C."/>
            <person name="Yan M."/>
            <person name="Daum C."/>
            <person name="Ng V."/>
            <person name="Clum A."/>
            <person name="Steindorff A."/>
            <person name="Ohm R.A."/>
            <person name="Martin F."/>
            <person name="Silar P."/>
            <person name="Natvig D.O."/>
            <person name="Lalanne C."/>
            <person name="Gautier V."/>
            <person name="Ament-Velasquez S.L."/>
            <person name="Kruys A."/>
            <person name="Hutchinson M.I."/>
            <person name="Powell A.J."/>
            <person name="Barry K."/>
            <person name="Miller A.N."/>
            <person name="Grigoriev I.V."/>
            <person name="Debuchy R."/>
            <person name="Gladieux P."/>
            <person name="Hiltunen Thoren M."/>
            <person name="Johannesson H."/>
        </authorList>
    </citation>
    <scope>NUCLEOTIDE SEQUENCE</scope>
    <source>
        <strain evidence="2">CBS 532.94</strain>
    </source>
</reference>
<evidence type="ECO:0000256" key="1">
    <source>
        <dbReference type="ARBA" id="ARBA00023002"/>
    </source>
</evidence>
<gene>
    <name evidence="2" type="ORF">C8A03DRAFT_36116</name>
</gene>
<dbReference type="EMBL" id="MU860221">
    <property type="protein sequence ID" value="KAK4236009.1"/>
    <property type="molecule type" value="Genomic_DNA"/>
</dbReference>